<organism evidence="1 2">
    <name type="scientific">Metarhizium humberi</name>
    <dbReference type="NCBI Taxonomy" id="2596975"/>
    <lineage>
        <taxon>Eukaryota</taxon>
        <taxon>Fungi</taxon>
        <taxon>Dikarya</taxon>
        <taxon>Ascomycota</taxon>
        <taxon>Pezizomycotina</taxon>
        <taxon>Sordariomycetes</taxon>
        <taxon>Hypocreomycetidae</taxon>
        <taxon>Hypocreales</taxon>
        <taxon>Clavicipitaceae</taxon>
        <taxon>Metarhizium</taxon>
    </lineage>
</organism>
<evidence type="ECO:0000313" key="1">
    <source>
        <dbReference type="EMBL" id="KAH0596270.1"/>
    </source>
</evidence>
<gene>
    <name evidence="1" type="ORF">MHUMG1_06131</name>
</gene>
<dbReference type="EMBL" id="JACEFI010000010">
    <property type="protein sequence ID" value="KAH0596270.1"/>
    <property type="molecule type" value="Genomic_DNA"/>
</dbReference>
<protein>
    <submittedName>
        <fullName evidence="1">Uncharacterized protein</fullName>
    </submittedName>
</protein>
<proteinExistence type="predicted"/>
<accession>A0A9P8M9K1</accession>
<dbReference type="Proteomes" id="UP000764110">
    <property type="component" value="Unassembled WGS sequence"/>
</dbReference>
<reference evidence="1 2" key="1">
    <citation type="submission" date="2020-07" db="EMBL/GenBank/DDBJ databases">
        <title>Metarhizium humberi genome.</title>
        <authorList>
            <person name="Lysoe E."/>
        </authorList>
    </citation>
    <scope>NUCLEOTIDE SEQUENCE [LARGE SCALE GENOMIC DNA]</scope>
    <source>
        <strain evidence="1 2">ESALQ1638</strain>
    </source>
</reference>
<comment type="caution">
    <text evidence="1">The sequence shown here is derived from an EMBL/GenBank/DDBJ whole genome shotgun (WGS) entry which is preliminary data.</text>
</comment>
<dbReference type="AlphaFoldDB" id="A0A9P8M9K1"/>
<evidence type="ECO:0000313" key="2">
    <source>
        <dbReference type="Proteomes" id="UP000764110"/>
    </source>
</evidence>
<sequence>MRVIALADLGSFQPWWPWTSSYTVSKTMTRRSPHDLAARLQWRRWLNDARLDQRERAGSRTISLGFTKQLGKKRYLAGLADLDFREPEHPTSFAQCLQKWVPMSPPAHLMS</sequence>
<name>A0A9P8M9K1_9HYPO</name>
<keyword evidence="2" id="KW-1185">Reference proteome</keyword>